<evidence type="ECO:0000313" key="19">
    <source>
        <dbReference type="EMBL" id="KAF0310441.1"/>
    </source>
</evidence>
<dbReference type="PRINTS" id="PR00176">
    <property type="entry name" value="NANEUSMPORT"/>
</dbReference>
<feature type="binding site" evidence="14">
    <location>
        <position position="318"/>
    </location>
    <ligand>
        <name>Na(+)</name>
        <dbReference type="ChEBI" id="CHEBI:29101"/>
        <label>1</label>
    </ligand>
</feature>
<keyword evidence="20" id="KW-1185">Reference proteome</keyword>
<organism evidence="19 20">
    <name type="scientific">Amphibalanus amphitrite</name>
    <name type="common">Striped barnacle</name>
    <name type="synonym">Balanus amphitrite</name>
    <dbReference type="NCBI Taxonomy" id="1232801"/>
    <lineage>
        <taxon>Eukaryota</taxon>
        <taxon>Metazoa</taxon>
        <taxon>Ecdysozoa</taxon>
        <taxon>Arthropoda</taxon>
        <taxon>Crustacea</taxon>
        <taxon>Multicrustacea</taxon>
        <taxon>Cirripedia</taxon>
        <taxon>Thoracica</taxon>
        <taxon>Thoracicalcarea</taxon>
        <taxon>Balanomorpha</taxon>
        <taxon>Balanoidea</taxon>
        <taxon>Balanidae</taxon>
        <taxon>Amphibalaninae</taxon>
        <taxon>Amphibalanus</taxon>
    </lineage>
</organism>
<dbReference type="InterPro" id="IPR037272">
    <property type="entry name" value="SNS_sf"/>
</dbReference>
<feature type="transmembrane region" description="Helical" evidence="18">
    <location>
        <begin position="344"/>
        <end position="365"/>
    </location>
</feature>
<feature type="transmembrane region" description="Helical" evidence="18">
    <location>
        <begin position="265"/>
        <end position="287"/>
    </location>
</feature>
<keyword evidence="10 18" id="KW-0472">Membrane</keyword>
<evidence type="ECO:0000256" key="5">
    <source>
        <dbReference type="ARBA" id="ARBA00022847"/>
    </source>
</evidence>
<keyword evidence="11" id="KW-0325">Glycoprotein</keyword>
<feature type="transmembrane region" description="Helical" evidence="18">
    <location>
        <begin position="479"/>
        <end position="502"/>
    </location>
</feature>
<keyword evidence="12" id="KW-0739">Sodium transport</keyword>
<evidence type="ECO:0000256" key="12">
    <source>
        <dbReference type="ARBA" id="ARBA00023201"/>
    </source>
</evidence>
<feature type="transmembrane region" description="Helical" evidence="18">
    <location>
        <begin position="235"/>
        <end position="253"/>
    </location>
</feature>
<evidence type="ECO:0000256" key="15">
    <source>
        <dbReference type="PIRSR" id="PIRSR600175-2"/>
    </source>
</evidence>
<feature type="binding site" evidence="14">
    <location>
        <position position="417"/>
    </location>
    <ligand>
        <name>Na(+)</name>
        <dbReference type="ChEBI" id="CHEBI:29101"/>
        <label>1</label>
    </ligand>
</feature>
<evidence type="ECO:0000256" key="11">
    <source>
        <dbReference type="ARBA" id="ARBA00023180"/>
    </source>
</evidence>
<dbReference type="GO" id="GO:0089718">
    <property type="term" value="P:amino acid import across plasma membrane"/>
    <property type="evidence" value="ECO:0007669"/>
    <property type="project" value="TreeGrafter"/>
</dbReference>
<dbReference type="GO" id="GO:0005886">
    <property type="term" value="C:plasma membrane"/>
    <property type="evidence" value="ECO:0007669"/>
    <property type="project" value="TreeGrafter"/>
</dbReference>
<feature type="region of interest" description="Disordered" evidence="17">
    <location>
        <begin position="13"/>
        <end position="56"/>
    </location>
</feature>
<evidence type="ECO:0000256" key="14">
    <source>
        <dbReference type="PIRSR" id="PIRSR600175-1"/>
    </source>
</evidence>
<feature type="transmembrane region" description="Helical" evidence="18">
    <location>
        <begin position="307"/>
        <end position="332"/>
    </location>
</feature>
<feature type="binding site" evidence="14">
    <location>
        <position position="80"/>
    </location>
    <ligand>
        <name>Na(+)</name>
        <dbReference type="ChEBI" id="CHEBI:29101"/>
        <label>1</label>
    </ligand>
</feature>
<evidence type="ECO:0000256" key="18">
    <source>
        <dbReference type="SAM" id="Phobius"/>
    </source>
</evidence>
<keyword evidence="5 16" id="KW-0769">Symport</keyword>
<keyword evidence="9" id="KW-0406">Ion transport</keyword>
<evidence type="ECO:0000256" key="9">
    <source>
        <dbReference type="ARBA" id="ARBA00023065"/>
    </source>
</evidence>
<evidence type="ECO:0000313" key="20">
    <source>
        <dbReference type="Proteomes" id="UP000440578"/>
    </source>
</evidence>
<dbReference type="SUPFAM" id="SSF161070">
    <property type="entry name" value="SNF-like"/>
    <property type="match status" value="1"/>
</dbReference>
<dbReference type="AlphaFoldDB" id="A0A6A4X7R1"/>
<dbReference type="PANTHER" id="PTHR11616">
    <property type="entry name" value="SODIUM/CHLORIDE DEPENDENT TRANSPORTER"/>
    <property type="match status" value="1"/>
</dbReference>
<feature type="transmembrane region" description="Helical" evidence="18">
    <location>
        <begin position="94"/>
        <end position="113"/>
    </location>
</feature>
<evidence type="ECO:0000256" key="16">
    <source>
        <dbReference type="RuleBase" id="RU003732"/>
    </source>
</evidence>
<dbReference type="OrthoDB" id="6581954at2759"/>
<keyword evidence="8 14" id="KW-0915">Sodium</keyword>
<evidence type="ECO:0000256" key="10">
    <source>
        <dbReference type="ARBA" id="ARBA00023136"/>
    </source>
</evidence>
<sequence>MKTSRPSINICSQYTEMSETNGKQTKEPIATAQTPDMNGKEAKKVDAEGNEGAADQERDQWSSPIEFLLSCVAMSVGLGNVWRFPFTAYENGGGAFLIPYLVVLLFIGKPLYFMELAMGQFSSYGCVRVWNVVPAARGVGYGQMIGTASVVSYYVALMALTVFYFFASFSAVLPWTYCDPSWADMSHCVDPTTNISELNHTHGDDTLIGSTEMYFMRNVLKELPNIDDGIGAPEWRLTLCLAFSWIVLFLTLVKGVQSSGKVAYFTALFPYVVLITLLVRGLTLPGAMDGVLFYLEPQWHELLNPKVWYAAVTQCFFSLSTGFGALIMFSSYNGFKHPVARDATIISITDMLTSFLAGFTIFAILGNLAHELDTTVDQVIKGGGTSLAFISYPQALANFHTLPQLFAVLFFLMLFTLGATALIGCPHGGQFLLNLVDYFGGGFIIFVLATLETIAIHWVYGINRFCDDIQFMIGQRPNIYWRFCWAVFIPISLIAIFIYSLVKMEPLLYGDVGYPDIAISE</sequence>
<comment type="subcellular location">
    <subcellularLocation>
        <location evidence="1">Membrane</location>
        <topology evidence="1">Multi-pass membrane protein</topology>
    </subcellularLocation>
</comment>
<dbReference type="Pfam" id="PF00209">
    <property type="entry name" value="SNF"/>
    <property type="match status" value="1"/>
</dbReference>
<comment type="function">
    <text evidence="13">Unusual broad substrate spectrum amino acid:sodium cotransporter that promotes absorption of the D isomers of essential amino acids. Neutral amino acids are the preferred substrates, especially methionine and phenylalanine.</text>
</comment>
<evidence type="ECO:0000256" key="3">
    <source>
        <dbReference type="ARBA" id="ARBA00022448"/>
    </source>
</evidence>
<feature type="disulfide bond" evidence="15">
    <location>
        <begin position="178"/>
        <end position="188"/>
    </location>
</feature>
<evidence type="ECO:0000256" key="1">
    <source>
        <dbReference type="ARBA" id="ARBA00004141"/>
    </source>
</evidence>
<feature type="compositionally biased region" description="Basic and acidic residues" evidence="17">
    <location>
        <begin position="38"/>
        <end position="47"/>
    </location>
</feature>
<keyword evidence="3 16" id="KW-0813">Transport</keyword>
<evidence type="ECO:0000256" key="8">
    <source>
        <dbReference type="ARBA" id="ARBA00023053"/>
    </source>
</evidence>
<evidence type="ECO:0000256" key="4">
    <source>
        <dbReference type="ARBA" id="ARBA00022692"/>
    </source>
</evidence>
<feature type="binding site" evidence="14">
    <location>
        <position position="76"/>
    </location>
    <ligand>
        <name>Na(+)</name>
        <dbReference type="ChEBI" id="CHEBI:29101"/>
        <label>1</label>
    </ligand>
</feature>
<dbReference type="EMBL" id="VIIS01000309">
    <property type="protein sequence ID" value="KAF0310441.1"/>
    <property type="molecule type" value="Genomic_DNA"/>
</dbReference>
<comment type="caution">
    <text evidence="19">The sequence shown here is derived from an EMBL/GenBank/DDBJ whole genome shotgun (WGS) entry which is preliminary data.</text>
</comment>
<keyword evidence="14" id="KW-0479">Metal-binding</keyword>
<evidence type="ECO:0000256" key="7">
    <source>
        <dbReference type="ARBA" id="ARBA00022989"/>
    </source>
</evidence>
<keyword evidence="6" id="KW-0029">Amino-acid transport</keyword>
<dbReference type="GO" id="GO:0046872">
    <property type="term" value="F:metal ion binding"/>
    <property type="evidence" value="ECO:0007669"/>
    <property type="project" value="UniProtKB-KW"/>
</dbReference>
<accession>A0A6A4X7R1</accession>
<reference evidence="19 20" key="1">
    <citation type="submission" date="2019-07" db="EMBL/GenBank/DDBJ databases">
        <title>Draft genome assembly of a fouling barnacle, Amphibalanus amphitrite (Darwin, 1854): The first reference genome for Thecostraca.</title>
        <authorList>
            <person name="Kim W."/>
        </authorList>
    </citation>
    <scope>NUCLEOTIDE SEQUENCE [LARGE SCALE GENOMIC DNA]</scope>
    <source>
        <strain evidence="19">SNU_AA5</strain>
        <tissue evidence="19">Soma without cirri and trophi</tissue>
    </source>
</reference>
<dbReference type="PROSITE" id="PS00754">
    <property type="entry name" value="NA_NEUROTRAN_SYMP_2"/>
    <property type="match status" value="1"/>
</dbReference>
<evidence type="ECO:0000256" key="2">
    <source>
        <dbReference type="ARBA" id="ARBA00006459"/>
    </source>
</evidence>
<proteinExistence type="inferred from homology"/>
<protein>
    <recommendedName>
        <fullName evidence="16">Transporter</fullName>
    </recommendedName>
</protein>
<feature type="transmembrane region" description="Helical" evidence="18">
    <location>
        <begin position="435"/>
        <end position="459"/>
    </location>
</feature>
<feature type="compositionally biased region" description="Polar residues" evidence="17">
    <location>
        <begin position="13"/>
        <end position="23"/>
    </location>
</feature>
<dbReference type="PROSITE" id="PS50267">
    <property type="entry name" value="NA_NEUROTRAN_SYMP_3"/>
    <property type="match status" value="1"/>
</dbReference>
<keyword evidence="15" id="KW-1015">Disulfide bond</keyword>
<dbReference type="InterPro" id="IPR000175">
    <property type="entry name" value="Na/ntran_symport"/>
</dbReference>
<dbReference type="Proteomes" id="UP000440578">
    <property type="component" value="Unassembled WGS sequence"/>
</dbReference>
<evidence type="ECO:0000256" key="13">
    <source>
        <dbReference type="ARBA" id="ARBA00037785"/>
    </source>
</evidence>
<feature type="transmembrane region" description="Helical" evidence="18">
    <location>
        <begin position="405"/>
        <end position="423"/>
    </location>
</feature>
<gene>
    <name evidence="19" type="primary">NAAT1_2</name>
    <name evidence="19" type="ORF">FJT64_018538</name>
</gene>
<dbReference type="PANTHER" id="PTHR11616:SF321">
    <property type="entry name" value="SODIUM-DEPENDENT NUTRIENT AMINO ACID TRANSPORTER 1-RELATED"/>
    <property type="match status" value="1"/>
</dbReference>
<feature type="transmembrane region" description="Helical" evidence="18">
    <location>
        <begin position="153"/>
        <end position="177"/>
    </location>
</feature>
<keyword evidence="7 18" id="KW-1133">Transmembrane helix</keyword>
<dbReference type="PROSITE" id="PS00610">
    <property type="entry name" value="NA_NEUROTRAN_SYMP_1"/>
    <property type="match status" value="1"/>
</dbReference>
<keyword evidence="4 16" id="KW-0812">Transmembrane</keyword>
<evidence type="ECO:0000256" key="6">
    <source>
        <dbReference type="ARBA" id="ARBA00022970"/>
    </source>
</evidence>
<dbReference type="GO" id="GO:0015179">
    <property type="term" value="F:L-amino acid transmembrane transporter activity"/>
    <property type="evidence" value="ECO:0007669"/>
    <property type="project" value="TreeGrafter"/>
</dbReference>
<name>A0A6A4X7R1_AMPAM</name>
<evidence type="ECO:0000256" key="17">
    <source>
        <dbReference type="SAM" id="MobiDB-lite"/>
    </source>
</evidence>
<comment type="similarity">
    <text evidence="2 16">Belongs to the sodium:neurotransmitter symporter (SNF) (TC 2.A.22) family.</text>
</comment>
<dbReference type="GO" id="GO:0005283">
    <property type="term" value="F:amino acid:sodium symporter activity"/>
    <property type="evidence" value="ECO:0007669"/>
    <property type="project" value="TreeGrafter"/>
</dbReference>